<sequence>MPVQIGHKVFKKNKEGLKGKFKVLGQVVLGLIVGAVLYFHPEVTMRDHDKTIITQAYTVEQVKGAEIKSTMTTVPFFKNNEFDYESLIAWAGDDAKDYAWLLFIPVIILIVTAVSNGANLTDGIDGLAAGTSAIIVFTLGIFALVSGNIIFSEYLDIMYIPRVGELLVFITAFAGALIGFLWYNAFPAQVFMGDTGSLTIGGVIAVIAIIVRKELLIPVLCGIFFAESLSVMMQVGYFKYTKNKFGEGRRIFLMSPLHHHYQKMGYHESKIVTRFWIVGILLAIVTIVTLKIR</sequence>
<proteinExistence type="inferred from homology"/>
<dbReference type="AlphaFoldDB" id="A0A0F9SGQ1"/>
<dbReference type="GO" id="GO:0008963">
    <property type="term" value="F:phospho-N-acetylmuramoyl-pentapeptide-transferase activity"/>
    <property type="evidence" value="ECO:0007669"/>
    <property type="project" value="InterPro"/>
</dbReference>
<feature type="transmembrane region" description="Helical" evidence="7">
    <location>
        <begin position="217"/>
        <end position="240"/>
    </location>
</feature>
<keyword evidence="5 7" id="KW-1133">Transmembrane helix</keyword>
<dbReference type="GO" id="GO:0071555">
    <property type="term" value="P:cell wall organization"/>
    <property type="evidence" value="ECO:0007669"/>
    <property type="project" value="TreeGrafter"/>
</dbReference>
<keyword evidence="4 7" id="KW-0812">Transmembrane</keyword>
<feature type="transmembrane region" description="Helical" evidence="7">
    <location>
        <begin position="21"/>
        <end position="40"/>
    </location>
</feature>
<name>A0A0F9SGQ1_9ZZZZ</name>
<dbReference type="InterPro" id="IPR018480">
    <property type="entry name" value="PNAcMuramoyl-5peptid_Trfase_CS"/>
</dbReference>
<feature type="transmembrane region" description="Helical" evidence="7">
    <location>
        <begin position="127"/>
        <end position="151"/>
    </location>
</feature>
<dbReference type="PANTHER" id="PTHR22926">
    <property type="entry name" value="PHOSPHO-N-ACETYLMURAMOYL-PENTAPEPTIDE-TRANSFERASE"/>
    <property type="match status" value="1"/>
</dbReference>
<dbReference type="GO" id="GO:0044038">
    <property type="term" value="P:cell wall macromolecule biosynthetic process"/>
    <property type="evidence" value="ECO:0007669"/>
    <property type="project" value="TreeGrafter"/>
</dbReference>
<feature type="transmembrane region" description="Helical" evidence="7">
    <location>
        <begin position="163"/>
        <end position="183"/>
    </location>
</feature>
<evidence type="ECO:0000256" key="5">
    <source>
        <dbReference type="ARBA" id="ARBA00022989"/>
    </source>
</evidence>
<evidence type="ECO:0000313" key="8">
    <source>
        <dbReference type="EMBL" id="KKN66239.1"/>
    </source>
</evidence>
<comment type="caution">
    <text evidence="8">The sequence shown here is derived from an EMBL/GenBank/DDBJ whole genome shotgun (WGS) entry which is preliminary data.</text>
</comment>
<organism evidence="8">
    <name type="scientific">marine sediment metagenome</name>
    <dbReference type="NCBI Taxonomy" id="412755"/>
    <lineage>
        <taxon>unclassified sequences</taxon>
        <taxon>metagenomes</taxon>
        <taxon>ecological metagenomes</taxon>
    </lineage>
</organism>
<dbReference type="InterPro" id="IPR000715">
    <property type="entry name" value="Glycosyl_transferase_4"/>
</dbReference>
<dbReference type="Pfam" id="PF00953">
    <property type="entry name" value="Glycos_transf_4"/>
    <property type="match status" value="1"/>
</dbReference>
<evidence type="ECO:0000256" key="1">
    <source>
        <dbReference type="ARBA" id="ARBA00004141"/>
    </source>
</evidence>
<dbReference type="PANTHER" id="PTHR22926:SF5">
    <property type="entry name" value="PHOSPHO-N-ACETYLMURAMOYL-PENTAPEPTIDE-TRANSFERASE HOMOLOG"/>
    <property type="match status" value="1"/>
</dbReference>
<evidence type="ECO:0000256" key="4">
    <source>
        <dbReference type="ARBA" id="ARBA00022692"/>
    </source>
</evidence>
<evidence type="ECO:0000256" key="3">
    <source>
        <dbReference type="ARBA" id="ARBA00022679"/>
    </source>
</evidence>
<gene>
    <name evidence="8" type="ORF">LCGC14_0473810</name>
</gene>
<protein>
    <recommendedName>
        <fullName evidence="9">Phospho-N-acetylmuramoyl-pentapeptide-transferase</fullName>
    </recommendedName>
</protein>
<evidence type="ECO:0008006" key="9">
    <source>
        <dbReference type="Google" id="ProtNLM"/>
    </source>
</evidence>
<feature type="transmembrane region" description="Helical" evidence="7">
    <location>
        <begin position="190"/>
        <end position="211"/>
    </location>
</feature>
<evidence type="ECO:0000256" key="2">
    <source>
        <dbReference type="ARBA" id="ARBA00005583"/>
    </source>
</evidence>
<keyword evidence="6 7" id="KW-0472">Membrane</keyword>
<keyword evidence="3" id="KW-0808">Transferase</keyword>
<comment type="similarity">
    <text evidence="2">Belongs to the glycosyltransferase 4 family. MraY subfamily.</text>
</comment>
<feature type="transmembrane region" description="Helical" evidence="7">
    <location>
        <begin position="98"/>
        <end position="115"/>
    </location>
</feature>
<evidence type="ECO:0000256" key="6">
    <source>
        <dbReference type="ARBA" id="ARBA00023136"/>
    </source>
</evidence>
<evidence type="ECO:0000256" key="7">
    <source>
        <dbReference type="SAM" id="Phobius"/>
    </source>
</evidence>
<dbReference type="NCBIfam" id="TIGR00445">
    <property type="entry name" value="mraY"/>
    <property type="match status" value="1"/>
</dbReference>
<dbReference type="CDD" id="cd06852">
    <property type="entry name" value="GT_MraY"/>
    <property type="match status" value="1"/>
</dbReference>
<dbReference type="EMBL" id="LAZR01000507">
    <property type="protein sequence ID" value="KKN66239.1"/>
    <property type="molecule type" value="Genomic_DNA"/>
</dbReference>
<dbReference type="PROSITE" id="PS01348">
    <property type="entry name" value="MRAY_2"/>
    <property type="match status" value="1"/>
</dbReference>
<reference evidence="8" key="1">
    <citation type="journal article" date="2015" name="Nature">
        <title>Complex archaea that bridge the gap between prokaryotes and eukaryotes.</title>
        <authorList>
            <person name="Spang A."/>
            <person name="Saw J.H."/>
            <person name="Jorgensen S.L."/>
            <person name="Zaremba-Niedzwiedzka K."/>
            <person name="Martijn J."/>
            <person name="Lind A.E."/>
            <person name="van Eijk R."/>
            <person name="Schleper C."/>
            <person name="Guy L."/>
            <person name="Ettema T.J."/>
        </authorList>
    </citation>
    <scope>NUCLEOTIDE SEQUENCE</scope>
</reference>
<dbReference type="GO" id="GO:0005886">
    <property type="term" value="C:plasma membrane"/>
    <property type="evidence" value="ECO:0007669"/>
    <property type="project" value="TreeGrafter"/>
</dbReference>
<comment type="subcellular location">
    <subcellularLocation>
        <location evidence="1">Membrane</location>
        <topology evidence="1">Multi-pass membrane protein</topology>
    </subcellularLocation>
</comment>
<feature type="transmembrane region" description="Helical" evidence="7">
    <location>
        <begin position="271"/>
        <end position="292"/>
    </location>
</feature>
<dbReference type="InterPro" id="IPR003524">
    <property type="entry name" value="PNAcMuramoyl-5peptid_Trfase"/>
</dbReference>
<accession>A0A0F9SGQ1</accession>